<dbReference type="Pfam" id="PF03732">
    <property type="entry name" value="Retrotrans_gag"/>
    <property type="match status" value="1"/>
</dbReference>
<evidence type="ECO:0000313" key="3">
    <source>
        <dbReference type="EMBL" id="KAJ9546437.1"/>
    </source>
</evidence>
<dbReference type="Gene3D" id="2.40.70.10">
    <property type="entry name" value="Acid Proteases"/>
    <property type="match status" value="1"/>
</dbReference>
<evidence type="ECO:0000256" key="1">
    <source>
        <dbReference type="SAM" id="MobiDB-lite"/>
    </source>
</evidence>
<evidence type="ECO:0000259" key="2">
    <source>
        <dbReference type="Pfam" id="PF03732"/>
    </source>
</evidence>
<gene>
    <name evidence="3" type="ORF">OSB04_018980</name>
</gene>
<accession>A0AA38W4L7</accession>
<name>A0AA38W4L7_9ASTR</name>
<comment type="caution">
    <text evidence="3">The sequence shown here is derived from an EMBL/GenBank/DDBJ whole genome shotgun (WGS) entry which is preliminary data.</text>
</comment>
<organism evidence="3 4">
    <name type="scientific">Centaurea solstitialis</name>
    <name type="common">yellow star-thistle</name>
    <dbReference type="NCBI Taxonomy" id="347529"/>
    <lineage>
        <taxon>Eukaryota</taxon>
        <taxon>Viridiplantae</taxon>
        <taxon>Streptophyta</taxon>
        <taxon>Embryophyta</taxon>
        <taxon>Tracheophyta</taxon>
        <taxon>Spermatophyta</taxon>
        <taxon>Magnoliopsida</taxon>
        <taxon>eudicotyledons</taxon>
        <taxon>Gunneridae</taxon>
        <taxon>Pentapetalae</taxon>
        <taxon>asterids</taxon>
        <taxon>campanulids</taxon>
        <taxon>Asterales</taxon>
        <taxon>Asteraceae</taxon>
        <taxon>Carduoideae</taxon>
        <taxon>Cardueae</taxon>
        <taxon>Centaureinae</taxon>
        <taxon>Centaurea</taxon>
    </lineage>
</organism>
<protein>
    <recommendedName>
        <fullName evidence="2">Retrotransposon gag domain-containing protein</fullName>
    </recommendedName>
</protein>
<evidence type="ECO:0000313" key="4">
    <source>
        <dbReference type="Proteomes" id="UP001172457"/>
    </source>
</evidence>
<sequence length="849" mass="96697">MWVTVTVEDVMIMDIGGIVVANSGGDEDKRLVNVDTKARSLIAMSLPDEVFHSISKLKTAKEICDTLCIQYEGADALIESKKIHLIRQYEKFIAAKGETLAQTHQRFNCLLIDLKTYGIVYSNSQAVKRKSTKKARKRKKMCNINPVAIWRSRSSRSGAAKFDKDEDQVTADLLEPCEEPEREFRKRNKKKSKANKVRPRALIFEMGNEAPMWTARRAAPTVPTNPITKPGLNKEIPGKLLHMVKDLTFDGKNDSNPIVHMENFVDICDLFKMEEGRDDAIRLRVFPLTLTGEARAWLRSLEPSSITTWEGLRSKFLSRFFPPSKIDKLRAEIRSFQQDDGETISETWERFKHLLNSCPSHGLNKSEQVQTFYSGLAYSSRATLDSSTGGVFMYKTPTKGYKLLEDMLIHNIDWRTDKRLQIPRMAGRISTDFDPSDELAAMKNQQVKFERKIEELIKSVHALQVGCEECNGPHLTKDCPNRPMMTPEEVNYINRGDYQGRWNNNRNFIPRPPSFFAPNQQNQRLDGEPRVSIGDRIVQFMDMQKKLNDEVSSYLRNHQSTIQNLELQVGRVSQMLSERTQGELPTQTQVNPKVENAKPMLMMTGEPSKKKWTDIYTKKYVESDSGSEPDYATDYDSEGFTISFEHLVLKGPVASSDDEEEDGKQDGYAEFVIPKKEDKGKEKEKEKASEDDLIYIAPIKHDPGSYNLPISCHKFKGLALVDSGAALNMMPVGYCRKMGVKKIIPTDYQYRGVNGYMTKPLGIAEGVPIRIGNFVYYTDFVIANLPQNTEIPIILGRSFLHTAQVNTDMRNQVTSLGYEKIGFTLILTESRSHISMNRMKILLWPTRRA</sequence>
<dbReference type="PANTHER" id="PTHR33223:SF11">
    <property type="entry name" value="ELEMENT PROTEIN, PUTATIVE-RELATED"/>
    <property type="match status" value="1"/>
</dbReference>
<dbReference type="SUPFAM" id="SSF50630">
    <property type="entry name" value="Acid proteases"/>
    <property type="match status" value="1"/>
</dbReference>
<dbReference type="AlphaFoldDB" id="A0AA38W4L7"/>
<feature type="domain" description="Retrotransposon gag" evidence="2">
    <location>
        <begin position="285"/>
        <end position="377"/>
    </location>
</feature>
<dbReference type="InterPro" id="IPR021109">
    <property type="entry name" value="Peptidase_aspartic_dom_sf"/>
</dbReference>
<feature type="compositionally biased region" description="Basic and acidic residues" evidence="1">
    <location>
        <begin position="673"/>
        <end position="687"/>
    </location>
</feature>
<dbReference type="Pfam" id="PF14223">
    <property type="entry name" value="Retrotran_gag_2"/>
    <property type="match status" value="1"/>
</dbReference>
<dbReference type="CDD" id="cd00303">
    <property type="entry name" value="retropepsin_like"/>
    <property type="match status" value="1"/>
</dbReference>
<reference evidence="3" key="1">
    <citation type="submission" date="2023-03" db="EMBL/GenBank/DDBJ databases">
        <title>Chromosome-scale reference genome and RAD-based genetic map of yellow starthistle (Centaurea solstitialis) reveal putative structural variation and QTLs associated with invader traits.</title>
        <authorList>
            <person name="Reatini B."/>
            <person name="Cang F.A."/>
            <person name="Jiang Q."/>
            <person name="Mckibben M.T.W."/>
            <person name="Barker M.S."/>
            <person name="Rieseberg L.H."/>
            <person name="Dlugosch K.M."/>
        </authorList>
    </citation>
    <scope>NUCLEOTIDE SEQUENCE</scope>
    <source>
        <strain evidence="3">CAN-66</strain>
        <tissue evidence="3">Leaf</tissue>
    </source>
</reference>
<feature type="region of interest" description="Disordered" evidence="1">
    <location>
        <begin position="654"/>
        <end position="687"/>
    </location>
</feature>
<dbReference type="PANTHER" id="PTHR33223">
    <property type="entry name" value="CCHC-TYPE DOMAIN-CONTAINING PROTEIN"/>
    <property type="match status" value="1"/>
</dbReference>
<dbReference type="EMBL" id="JARYMX010000005">
    <property type="protein sequence ID" value="KAJ9546437.1"/>
    <property type="molecule type" value="Genomic_DNA"/>
</dbReference>
<keyword evidence="4" id="KW-1185">Reference proteome</keyword>
<dbReference type="Proteomes" id="UP001172457">
    <property type="component" value="Chromosome 5"/>
</dbReference>
<proteinExistence type="predicted"/>
<dbReference type="InterPro" id="IPR005162">
    <property type="entry name" value="Retrotrans_gag_dom"/>
</dbReference>